<name>A0A1I1GPS2_9ACTN</name>
<dbReference type="RefSeq" id="WP_091121633.1">
    <property type="nucleotide sequence ID" value="NZ_FOLB01000004.1"/>
</dbReference>
<dbReference type="InterPro" id="IPR051791">
    <property type="entry name" value="Pra-immunoreactive"/>
</dbReference>
<evidence type="ECO:0000259" key="8">
    <source>
        <dbReference type="Pfam" id="PF06271"/>
    </source>
</evidence>
<feature type="region of interest" description="Disordered" evidence="6">
    <location>
        <begin position="1"/>
        <end position="43"/>
    </location>
</feature>
<dbReference type="GO" id="GO:0005886">
    <property type="term" value="C:plasma membrane"/>
    <property type="evidence" value="ECO:0007669"/>
    <property type="project" value="UniProtKB-SubCell"/>
</dbReference>
<evidence type="ECO:0000256" key="4">
    <source>
        <dbReference type="ARBA" id="ARBA00022989"/>
    </source>
</evidence>
<dbReference type="OrthoDB" id="9793824at2"/>
<dbReference type="Pfam" id="PF06271">
    <property type="entry name" value="RDD"/>
    <property type="match status" value="1"/>
</dbReference>
<feature type="transmembrane region" description="Helical" evidence="7">
    <location>
        <begin position="180"/>
        <end position="198"/>
    </location>
</feature>
<comment type="subcellular location">
    <subcellularLocation>
        <location evidence="1">Cell membrane</location>
        <topology evidence="1">Multi-pass membrane protein</topology>
    </subcellularLocation>
</comment>
<feature type="domain" description="RDD" evidence="8">
    <location>
        <begin position="60"/>
        <end position="211"/>
    </location>
</feature>
<keyword evidence="3 7" id="KW-0812">Transmembrane</keyword>
<evidence type="ECO:0000313" key="9">
    <source>
        <dbReference type="EMBL" id="SFC13496.1"/>
    </source>
</evidence>
<evidence type="ECO:0000256" key="5">
    <source>
        <dbReference type="ARBA" id="ARBA00023136"/>
    </source>
</evidence>
<keyword evidence="2" id="KW-1003">Cell membrane</keyword>
<protein>
    <submittedName>
        <fullName evidence="9">Uncharacterized membrane protein YckC, RDD family</fullName>
    </submittedName>
</protein>
<reference evidence="9 10" key="1">
    <citation type="submission" date="2016-10" db="EMBL/GenBank/DDBJ databases">
        <authorList>
            <person name="de Groot N.N."/>
        </authorList>
    </citation>
    <scope>NUCLEOTIDE SEQUENCE [LARGE SCALE GENOMIC DNA]</scope>
    <source>
        <strain evidence="9 10">CGMCC 1.7056</strain>
    </source>
</reference>
<keyword evidence="5 7" id="KW-0472">Membrane</keyword>
<accession>A0A1I1GPS2</accession>
<feature type="transmembrane region" description="Helical" evidence="7">
    <location>
        <begin position="114"/>
        <end position="138"/>
    </location>
</feature>
<evidence type="ECO:0000256" key="1">
    <source>
        <dbReference type="ARBA" id="ARBA00004651"/>
    </source>
</evidence>
<organism evidence="9 10">
    <name type="scientific">Nocardioides terrae</name>
    <dbReference type="NCBI Taxonomy" id="574651"/>
    <lineage>
        <taxon>Bacteria</taxon>
        <taxon>Bacillati</taxon>
        <taxon>Actinomycetota</taxon>
        <taxon>Actinomycetes</taxon>
        <taxon>Propionibacteriales</taxon>
        <taxon>Nocardioidaceae</taxon>
        <taxon>Nocardioides</taxon>
    </lineage>
</organism>
<dbReference type="InterPro" id="IPR010432">
    <property type="entry name" value="RDD"/>
</dbReference>
<dbReference type="AlphaFoldDB" id="A0A1I1GPS2"/>
<evidence type="ECO:0000313" key="10">
    <source>
        <dbReference type="Proteomes" id="UP000198832"/>
    </source>
</evidence>
<keyword evidence="10" id="KW-1185">Reference proteome</keyword>
<dbReference type="Proteomes" id="UP000198832">
    <property type="component" value="Unassembled WGS sequence"/>
</dbReference>
<proteinExistence type="predicted"/>
<dbReference type="EMBL" id="FOLB01000004">
    <property type="protein sequence ID" value="SFC13496.1"/>
    <property type="molecule type" value="Genomic_DNA"/>
</dbReference>
<evidence type="ECO:0000256" key="3">
    <source>
        <dbReference type="ARBA" id="ARBA00022692"/>
    </source>
</evidence>
<dbReference type="STRING" id="574651.SAMN04487968_10423"/>
<feature type="transmembrane region" description="Helical" evidence="7">
    <location>
        <begin position="70"/>
        <end position="94"/>
    </location>
</feature>
<dbReference type="PANTHER" id="PTHR36115">
    <property type="entry name" value="PROLINE-RICH ANTIGEN HOMOLOG-RELATED"/>
    <property type="match status" value="1"/>
</dbReference>
<evidence type="ECO:0000256" key="7">
    <source>
        <dbReference type="SAM" id="Phobius"/>
    </source>
</evidence>
<evidence type="ECO:0000256" key="6">
    <source>
        <dbReference type="SAM" id="MobiDB-lite"/>
    </source>
</evidence>
<keyword evidence="4 7" id="KW-1133">Transmembrane helix</keyword>
<feature type="compositionally biased region" description="Low complexity" evidence="6">
    <location>
        <begin position="25"/>
        <end position="43"/>
    </location>
</feature>
<gene>
    <name evidence="9" type="ORF">SAMN04487968_10423</name>
</gene>
<evidence type="ECO:0000256" key="2">
    <source>
        <dbReference type="ARBA" id="ARBA00022475"/>
    </source>
</evidence>
<sequence length="221" mass="23260">MSTNDPDQNPDEQTPYGGYPAQPFGQPYGEPGQPYGQPYGHPGQPYGHPAAQYGAPAVPYASWGARLGAYLLDALVGSVVIFVPVIIGAVVLGAGSTTSTDEFGQTTTDVGGAAAAIGIALFGLAAILGAAFQIWNLVFRQGRTTQSLGKSWLGIAVVKEATGQPIGAGAAFGRWLMHSYVDTLFCLCVPLGFFWPLWDPRKRTWGDMAAGSIVIRSPKRS</sequence>